<accession>A0A8K0L1P1</accession>
<evidence type="ECO:0000256" key="5">
    <source>
        <dbReference type="ARBA" id="ARBA00023136"/>
    </source>
</evidence>
<evidence type="ECO:0008006" key="10">
    <source>
        <dbReference type="Google" id="ProtNLM"/>
    </source>
</evidence>
<sequence length="584" mass="66613">MRGLSSQTPPSTGGRNEDGDDIVDIEDSNAKDFSSELTPFLSGPESPRYDSDGLDDKGGDHKLAPLGVTEHALRQRSGNAFATESLEDFHKPIASYEGLHRYDPSFSWEPIEEKKLVRKIDYRVCSWVCLMFFALQLDRGNISQAVAGDMLTDLKLSTNEYNTGQTIFFLSFLFAELPSQLISKKVGPDNWIPIQMVSWSLTASMQAFLNGRASFYVTRSLLGLIEGGFIPDNILYLSYWYNSTELPKRLSFFWVSYQLTYIVSAFFAYGILHMDGVNGLDGWRWLFALEGTLTGLIGIVSWFYLPPSPTQTASWFRGKKGWFTEHEEKIMVNRVLRDDPSKGDMHNRQGLSLTMFRECIMDYHMWPIYLIGLSWLLPASPMTQYLTLTLRNAKFDAFQTNLLTIPACVIFICGLLFFTWLTERLNERFLLATISQWWCLTCLIALVALPATRSSWSTWALSSLLYAEPYFHAVIVAITSRNAGSVRTRTVASAIYNMCVQASNIIGSNIYREHDKPLYFTGNKILIGICCYNILLFTGTKLFYVSVNRKREKIWSSMSRIERENYLATTKDKGNKRLDFRFAH</sequence>
<dbReference type="PANTHER" id="PTHR43791">
    <property type="entry name" value="PERMEASE-RELATED"/>
    <property type="match status" value="1"/>
</dbReference>
<dbReference type="SUPFAM" id="SSF103473">
    <property type="entry name" value="MFS general substrate transporter"/>
    <property type="match status" value="1"/>
</dbReference>
<dbReference type="OrthoDB" id="1935484at2759"/>
<feature type="transmembrane region" description="Helical" evidence="7">
    <location>
        <begin position="525"/>
        <end position="544"/>
    </location>
</feature>
<feature type="compositionally biased region" description="Basic and acidic residues" evidence="6">
    <location>
        <begin position="47"/>
        <end position="62"/>
    </location>
</feature>
<dbReference type="AlphaFoldDB" id="A0A8K0L1P1"/>
<feature type="region of interest" description="Disordered" evidence="6">
    <location>
        <begin position="1"/>
        <end position="62"/>
    </location>
</feature>
<keyword evidence="3 7" id="KW-0812">Transmembrane</keyword>
<evidence type="ECO:0000256" key="4">
    <source>
        <dbReference type="ARBA" id="ARBA00022989"/>
    </source>
</evidence>
<evidence type="ECO:0000256" key="6">
    <source>
        <dbReference type="SAM" id="MobiDB-lite"/>
    </source>
</evidence>
<dbReference type="InterPro" id="IPR011701">
    <property type="entry name" value="MFS"/>
</dbReference>
<evidence type="ECO:0000256" key="3">
    <source>
        <dbReference type="ARBA" id="ARBA00022692"/>
    </source>
</evidence>
<dbReference type="FunFam" id="1.20.1250.20:FF:000106">
    <property type="entry name" value="MFS transporter, putative"/>
    <property type="match status" value="1"/>
</dbReference>
<dbReference type="InterPro" id="IPR036259">
    <property type="entry name" value="MFS_trans_sf"/>
</dbReference>
<feature type="transmembrane region" description="Helical" evidence="7">
    <location>
        <begin position="363"/>
        <end position="382"/>
    </location>
</feature>
<feature type="transmembrane region" description="Helical" evidence="7">
    <location>
        <begin position="284"/>
        <end position="305"/>
    </location>
</feature>
<keyword evidence="4 7" id="KW-1133">Transmembrane helix</keyword>
<keyword evidence="9" id="KW-1185">Reference proteome</keyword>
<dbReference type="GO" id="GO:0022857">
    <property type="term" value="F:transmembrane transporter activity"/>
    <property type="evidence" value="ECO:0007669"/>
    <property type="project" value="InterPro"/>
</dbReference>
<evidence type="ECO:0000256" key="2">
    <source>
        <dbReference type="ARBA" id="ARBA00022448"/>
    </source>
</evidence>
<dbReference type="FunFam" id="1.20.1250.20:FF:000247">
    <property type="entry name" value="MFS general substrate transporter"/>
    <property type="match status" value="1"/>
</dbReference>
<feature type="transmembrane region" description="Helical" evidence="7">
    <location>
        <begin position="402"/>
        <end position="422"/>
    </location>
</feature>
<evidence type="ECO:0000313" key="8">
    <source>
        <dbReference type="EMBL" id="KAG8627472.1"/>
    </source>
</evidence>
<dbReference type="Gene3D" id="1.20.1250.20">
    <property type="entry name" value="MFS general substrate transporter like domains"/>
    <property type="match status" value="2"/>
</dbReference>
<evidence type="ECO:0000256" key="1">
    <source>
        <dbReference type="ARBA" id="ARBA00004141"/>
    </source>
</evidence>
<feature type="transmembrane region" description="Helical" evidence="7">
    <location>
        <begin position="429"/>
        <end position="449"/>
    </location>
</feature>
<feature type="transmembrane region" description="Helical" evidence="7">
    <location>
        <begin position="252"/>
        <end position="272"/>
    </location>
</feature>
<protein>
    <recommendedName>
        <fullName evidence="10">Major facilitator superfamily (MFS) profile domain-containing protein</fullName>
    </recommendedName>
</protein>
<organism evidence="8 9">
    <name type="scientific">Elsinoe batatas</name>
    <dbReference type="NCBI Taxonomy" id="2601811"/>
    <lineage>
        <taxon>Eukaryota</taxon>
        <taxon>Fungi</taxon>
        <taxon>Dikarya</taxon>
        <taxon>Ascomycota</taxon>
        <taxon>Pezizomycotina</taxon>
        <taxon>Dothideomycetes</taxon>
        <taxon>Dothideomycetidae</taxon>
        <taxon>Myriangiales</taxon>
        <taxon>Elsinoaceae</taxon>
        <taxon>Elsinoe</taxon>
    </lineage>
</organism>
<evidence type="ECO:0000313" key="9">
    <source>
        <dbReference type="Proteomes" id="UP000809789"/>
    </source>
</evidence>
<name>A0A8K0L1P1_9PEZI</name>
<evidence type="ECO:0000256" key="7">
    <source>
        <dbReference type="SAM" id="Phobius"/>
    </source>
</evidence>
<comment type="subcellular location">
    <subcellularLocation>
        <location evidence="1">Membrane</location>
        <topology evidence="1">Multi-pass membrane protein</topology>
    </subcellularLocation>
</comment>
<feature type="compositionally biased region" description="Acidic residues" evidence="6">
    <location>
        <begin position="18"/>
        <end position="27"/>
    </location>
</feature>
<gene>
    <name evidence="8" type="ORF">KVT40_004955</name>
</gene>
<dbReference type="PANTHER" id="PTHR43791:SF104">
    <property type="entry name" value="MAJOR FACILITATOR SUPERFAMILY (MFS) PROFILE DOMAIN-CONTAINING PROTEIN-RELATED"/>
    <property type="match status" value="1"/>
</dbReference>
<dbReference type="Proteomes" id="UP000809789">
    <property type="component" value="Unassembled WGS sequence"/>
</dbReference>
<dbReference type="Pfam" id="PF07690">
    <property type="entry name" value="MFS_1"/>
    <property type="match status" value="1"/>
</dbReference>
<proteinExistence type="predicted"/>
<feature type="compositionally biased region" description="Polar residues" evidence="6">
    <location>
        <begin position="1"/>
        <end position="14"/>
    </location>
</feature>
<dbReference type="EMBL" id="JAESVG020000005">
    <property type="protein sequence ID" value="KAG8627472.1"/>
    <property type="molecule type" value="Genomic_DNA"/>
</dbReference>
<keyword evidence="2" id="KW-0813">Transport</keyword>
<keyword evidence="5 7" id="KW-0472">Membrane</keyword>
<comment type="caution">
    <text evidence="8">The sequence shown here is derived from an EMBL/GenBank/DDBJ whole genome shotgun (WGS) entry which is preliminary data.</text>
</comment>
<dbReference type="GO" id="GO:0016020">
    <property type="term" value="C:membrane"/>
    <property type="evidence" value="ECO:0007669"/>
    <property type="project" value="UniProtKB-SubCell"/>
</dbReference>
<reference evidence="8" key="1">
    <citation type="submission" date="2021-07" db="EMBL/GenBank/DDBJ databases">
        <title>Elsinoe batatas strain:CRI-CJ2 Genome sequencing and assembly.</title>
        <authorList>
            <person name="Huang L."/>
        </authorList>
    </citation>
    <scope>NUCLEOTIDE SEQUENCE</scope>
    <source>
        <strain evidence="8">CRI-CJ2</strain>
    </source>
</reference>